<keyword evidence="4" id="KW-1185">Reference proteome</keyword>
<name>A0ABT9DTI4_9PROT</name>
<dbReference type="GO" id="GO:0016787">
    <property type="term" value="F:hydrolase activity"/>
    <property type="evidence" value="ECO:0007669"/>
    <property type="project" value="UniProtKB-KW"/>
</dbReference>
<dbReference type="InterPro" id="IPR036663">
    <property type="entry name" value="Fumarylacetoacetase_C_sf"/>
</dbReference>
<dbReference type="SUPFAM" id="SSF56529">
    <property type="entry name" value="FAH"/>
    <property type="match status" value="1"/>
</dbReference>
<dbReference type="InterPro" id="IPR011234">
    <property type="entry name" value="Fumarylacetoacetase-like_C"/>
</dbReference>
<evidence type="ECO:0000313" key="3">
    <source>
        <dbReference type="EMBL" id="MDO9707214.1"/>
    </source>
</evidence>
<evidence type="ECO:0000259" key="2">
    <source>
        <dbReference type="Pfam" id="PF01557"/>
    </source>
</evidence>
<keyword evidence="1" id="KW-0456">Lyase</keyword>
<sequence>MLDETAARAAHDLIWETWQAAGRIAALPEALRPATRAEGYAIQAHLEARSARPLFGWKIAATSRAGQQHIGVDGPLAGRILADMVVPAGSAVPLSDNAMRVAEPEFVFRIGRDLPPRETAYGQAEVMAAVAALHLGIEVPDSRFADFSTAGGPQLIADNACAHRFALGPEAPALWRGLDLAQHRVRCTVAPRYEREGIGANVLGDPRIALTWIANELSRHGVTLRAGECVTTGTCAVPLEVQPGDAVTVDFGQLGSMGLRFVD</sequence>
<dbReference type="Pfam" id="PF01557">
    <property type="entry name" value="FAA_hydrolase"/>
    <property type="match status" value="1"/>
</dbReference>
<dbReference type="PANTHER" id="PTHR30143:SF0">
    <property type="entry name" value="2-KETO-4-PENTENOATE HYDRATASE"/>
    <property type="match status" value="1"/>
</dbReference>
<organism evidence="3 4">
    <name type="scientific">Paracraurococcus lichenis</name>
    <dbReference type="NCBI Taxonomy" id="3064888"/>
    <lineage>
        <taxon>Bacteria</taxon>
        <taxon>Pseudomonadati</taxon>
        <taxon>Pseudomonadota</taxon>
        <taxon>Alphaproteobacteria</taxon>
        <taxon>Acetobacterales</taxon>
        <taxon>Roseomonadaceae</taxon>
        <taxon>Paracraurococcus</taxon>
    </lineage>
</organism>
<keyword evidence="3" id="KW-0378">Hydrolase</keyword>
<protein>
    <submittedName>
        <fullName evidence="3">Fumarylacetoacetate hydrolase family protein</fullName>
    </submittedName>
</protein>
<dbReference type="Gene3D" id="3.90.850.10">
    <property type="entry name" value="Fumarylacetoacetase-like, C-terminal domain"/>
    <property type="match status" value="1"/>
</dbReference>
<comment type="caution">
    <text evidence="3">The sequence shown here is derived from an EMBL/GenBank/DDBJ whole genome shotgun (WGS) entry which is preliminary data.</text>
</comment>
<evidence type="ECO:0000256" key="1">
    <source>
        <dbReference type="ARBA" id="ARBA00023239"/>
    </source>
</evidence>
<dbReference type="Proteomes" id="UP001243009">
    <property type="component" value="Unassembled WGS sequence"/>
</dbReference>
<dbReference type="PANTHER" id="PTHR30143">
    <property type="entry name" value="ACID HYDRATASE"/>
    <property type="match status" value="1"/>
</dbReference>
<feature type="domain" description="Fumarylacetoacetase-like C-terminal" evidence="2">
    <location>
        <begin position="85"/>
        <end position="259"/>
    </location>
</feature>
<gene>
    <name evidence="3" type="ORF">Q7A36_02585</name>
</gene>
<reference evidence="3 4" key="1">
    <citation type="submission" date="2023-08" db="EMBL/GenBank/DDBJ databases">
        <title>The draft genome sequence of Paracraurococcus sp. LOR1-02.</title>
        <authorList>
            <person name="Kingkaew E."/>
            <person name="Tanasupawat S."/>
        </authorList>
    </citation>
    <scope>NUCLEOTIDE SEQUENCE [LARGE SCALE GENOMIC DNA]</scope>
    <source>
        <strain evidence="3 4">LOR1-02</strain>
    </source>
</reference>
<dbReference type="InterPro" id="IPR050772">
    <property type="entry name" value="Hydratase-Decarb/MhpD_sf"/>
</dbReference>
<proteinExistence type="predicted"/>
<accession>A0ABT9DTI4</accession>
<dbReference type="RefSeq" id="WP_305102083.1">
    <property type="nucleotide sequence ID" value="NZ_JAUTWS010000002.1"/>
</dbReference>
<dbReference type="EMBL" id="JAUTWS010000002">
    <property type="protein sequence ID" value="MDO9707214.1"/>
    <property type="molecule type" value="Genomic_DNA"/>
</dbReference>
<evidence type="ECO:0000313" key="4">
    <source>
        <dbReference type="Proteomes" id="UP001243009"/>
    </source>
</evidence>